<organism evidence="1 2">
    <name type="scientific">Collybiopsis confluens</name>
    <dbReference type="NCBI Taxonomy" id="2823264"/>
    <lineage>
        <taxon>Eukaryota</taxon>
        <taxon>Fungi</taxon>
        <taxon>Dikarya</taxon>
        <taxon>Basidiomycota</taxon>
        <taxon>Agaricomycotina</taxon>
        <taxon>Agaricomycetes</taxon>
        <taxon>Agaricomycetidae</taxon>
        <taxon>Agaricales</taxon>
        <taxon>Marasmiineae</taxon>
        <taxon>Omphalotaceae</taxon>
        <taxon>Collybiopsis</taxon>
    </lineage>
</organism>
<proteinExistence type="predicted"/>
<comment type="caution">
    <text evidence="1">The sequence shown here is derived from an EMBL/GenBank/DDBJ whole genome shotgun (WGS) entry which is preliminary data.</text>
</comment>
<dbReference type="OrthoDB" id="2855870at2759"/>
<dbReference type="AlphaFoldDB" id="A0A8H5GDE9"/>
<dbReference type="Gene3D" id="3.60.10.10">
    <property type="entry name" value="Endonuclease/exonuclease/phosphatase"/>
    <property type="match status" value="1"/>
</dbReference>
<protein>
    <recommendedName>
        <fullName evidence="3">Endonuclease/exonuclease/phosphatase domain-containing protein</fullName>
    </recommendedName>
</protein>
<reference evidence="1 2" key="1">
    <citation type="journal article" date="2020" name="ISME J.">
        <title>Uncovering the hidden diversity of litter-decomposition mechanisms in mushroom-forming fungi.</title>
        <authorList>
            <person name="Floudas D."/>
            <person name="Bentzer J."/>
            <person name="Ahren D."/>
            <person name="Johansson T."/>
            <person name="Persson P."/>
            <person name="Tunlid A."/>
        </authorList>
    </citation>
    <scope>NUCLEOTIDE SEQUENCE [LARGE SCALE GENOMIC DNA]</scope>
    <source>
        <strain evidence="1 2">CBS 406.79</strain>
    </source>
</reference>
<dbReference type="InterPro" id="IPR036691">
    <property type="entry name" value="Endo/exonu/phosph_ase_sf"/>
</dbReference>
<evidence type="ECO:0008006" key="3">
    <source>
        <dbReference type="Google" id="ProtNLM"/>
    </source>
</evidence>
<accession>A0A8H5GDE9</accession>
<name>A0A8H5GDE9_9AGAR</name>
<dbReference type="EMBL" id="JAACJN010000192">
    <property type="protein sequence ID" value="KAF5363004.1"/>
    <property type="molecule type" value="Genomic_DNA"/>
</dbReference>
<evidence type="ECO:0000313" key="1">
    <source>
        <dbReference type="EMBL" id="KAF5363004.1"/>
    </source>
</evidence>
<dbReference type="Proteomes" id="UP000518752">
    <property type="component" value="Unassembled WGS sequence"/>
</dbReference>
<evidence type="ECO:0000313" key="2">
    <source>
        <dbReference type="Proteomes" id="UP000518752"/>
    </source>
</evidence>
<sequence length="196" mass="21966">MTPSTYHLVPHLDLFVVGTSVCYLRLSFCSAALLRCLALLICHILAPHPRSVPLDLFVTVTPMLKTQKFVDWLTESGFSLINEKGIPTYFEHSSRGASSTIDLTFMNPEACALDTAKEWSVDAAESCGSDHHALRWVIDHQAEEIENISGVKYNFKKTDPLTRSAWDHNYHNPKPKLNPKTCLGARAQLLRRSTTV</sequence>
<keyword evidence="2" id="KW-1185">Reference proteome</keyword>
<dbReference type="SUPFAM" id="SSF56219">
    <property type="entry name" value="DNase I-like"/>
    <property type="match status" value="1"/>
</dbReference>
<gene>
    <name evidence="1" type="ORF">D9757_013365</name>
</gene>